<dbReference type="AlphaFoldDB" id="A0AAD7FMZ6"/>
<comment type="caution">
    <text evidence="1">The sequence shown here is derived from an EMBL/GenBank/DDBJ whole genome shotgun (WGS) entry which is preliminary data.</text>
</comment>
<keyword evidence="2" id="KW-1185">Reference proteome</keyword>
<accession>A0AAD7FMZ6</accession>
<evidence type="ECO:0000313" key="2">
    <source>
        <dbReference type="Proteomes" id="UP001221142"/>
    </source>
</evidence>
<reference evidence="1" key="1">
    <citation type="submission" date="2023-03" db="EMBL/GenBank/DDBJ databases">
        <title>Massive genome expansion in bonnet fungi (Mycena s.s.) driven by repeated elements and novel gene families across ecological guilds.</title>
        <authorList>
            <consortium name="Lawrence Berkeley National Laboratory"/>
            <person name="Harder C.B."/>
            <person name="Miyauchi S."/>
            <person name="Viragh M."/>
            <person name="Kuo A."/>
            <person name="Thoen E."/>
            <person name="Andreopoulos B."/>
            <person name="Lu D."/>
            <person name="Skrede I."/>
            <person name="Drula E."/>
            <person name="Henrissat B."/>
            <person name="Morin E."/>
            <person name="Kohler A."/>
            <person name="Barry K."/>
            <person name="LaButti K."/>
            <person name="Morin E."/>
            <person name="Salamov A."/>
            <person name="Lipzen A."/>
            <person name="Mereny Z."/>
            <person name="Hegedus B."/>
            <person name="Baldrian P."/>
            <person name="Stursova M."/>
            <person name="Weitz H."/>
            <person name="Taylor A."/>
            <person name="Grigoriev I.V."/>
            <person name="Nagy L.G."/>
            <person name="Martin F."/>
            <person name="Kauserud H."/>
        </authorList>
    </citation>
    <scope>NUCLEOTIDE SEQUENCE</scope>
    <source>
        <strain evidence="1">9284</strain>
    </source>
</reference>
<dbReference type="Proteomes" id="UP001221142">
    <property type="component" value="Unassembled WGS sequence"/>
</dbReference>
<protein>
    <submittedName>
        <fullName evidence="1">Uncharacterized protein</fullName>
    </submittedName>
</protein>
<name>A0AAD7FMZ6_9AGAR</name>
<dbReference type="EMBL" id="JARKIF010000008">
    <property type="protein sequence ID" value="KAJ7632946.1"/>
    <property type="molecule type" value="Genomic_DNA"/>
</dbReference>
<organism evidence="1 2">
    <name type="scientific">Roridomyces roridus</name>
    <dbReference type="NCBI Taxonomy" id="1738132"/>
    <lineage>
        <taxon>Eukaryota</taxon>
        <taxon>Fungi</taxon>
        <taxon>Dikarya</taxon>
        <taxon>Basidiomycota</taxon>
        <taxon>Agaricomycotina</taxon>
        <taxon>Agaricomycetes</taxon>
        <taxon>Agaricomycetidae</taxon>
        <taxon>Agaricales</taxon>
        <taxon>Marasmiineae</taxon>
        <taxon>Mycenaceae</taxon>
        <taxon>Roridomyces</taxon>
    </lineage>
</organism>
<proteinExistence type="predicted"/>
<evidence type="ECO:0000313" key="1">
    <source>
        <dbReference type="EMBL" id="KAJ7632946.1"/>
    </source>
</evidence>
<gene>
    <name evidence="1" type="ORF">FB45DRAFT_913952</name>
</gene>
<sequence length="209" mass="22557">MVQTRKSPVLRPLESGSTEKLTFSIGADRKLHPPSQDSEEWNEMYIRNDAPRSFPHCSAPHISSTTTPTLFYIYTPCVLSLCLLSLLLSWCCPPSRPSLKDLPTGCWRAHPAPPDTTPTSTAAATFANLVTTAPTARATPSAALVNTTPTTARPPSAPTAPPVTIKTSKARRAANRPLEERTFSTQVLGTTVWSPVVLSRASLARARPV</sequence>